<organism evidence="1">
    <name type="scientific">Cereibacter sphaeroides (strain ATCC 17025 / ATH 2.4.3)</name>
    <name type="common">Rhodobacter sphaeroides</name>
    <dbReference type="NCBI Taxonomy" id="349102"/>
    <lineage>
        <taxon>Bacteria</taxon>
        <taxon>Pseudomonadati</taxon>
        <taxon>Pseudomonadota</taxon>
        <taxon>Alphaproteobacteria</taxon>
        <taxon>Rhodobacterales</taxon>
        <taxon>Paracoccaceae</taxon>
        <taxon>Cereibacter</taxon>
    </lineage>
</organism>
<dbReference type="AlphaFoldDB" id="A4X0P3"/>
<sequence length="238" mass="26690">MLADEEETSIKAGALGEGIHLPGEWFASLIEFIAGVLPSWRDDPARTIQTSEIALTAQLCARLNSASRHSTGWDFLQFRREEPDDIRKGRSIDLVVAPSGALLWIAGREYNEYRTLLPIECKRLPTPNGKDRDEREYIFSQSSSTGGIQRFKAGHHGAAHARAAMIGYVQGQGIIYWHRQIEEWIDGLVAAAVHGWSAEDKLDLIKHYGLARFASLQSTHHRDAGLKPILIDHLWIEM</sequence>
<geneLocation type="plasmid" evidence="1">
    <name>pRSPA04</name>
</geneLocation>
<evidence type="ECO:0000313" key="1">
    <source>
        <dbReference type="EMBL" id="ABP73207.1"/>
    </source>
</evidence>
<dbReference type="BioCyc" id="RSPH349102:G1G8M-4502-MONOMER"/>
<dbReference type="HOGENOM" id="CLU_102103_0_0_5"/>
<name>A4X0P3_CERS5</name>
<reference evidence="1" key="1">
    <citation type="submission" date="2007-04" db="EMBL/GenBank/DDBJ databases">
        <title>Complete sequence of plasmid pRSPA04 of Rhodobacter sphaeroides ATCC 17025.</title>
        <authorList>
            <consortium name="US DOE Joint Genome Institute"/>
            <person name="Copeland A."/>
            <person name="Lucas S."/>
            <person name="Lapidus A."/>
            <person name="Barry K."/>
            <person name="Detter J.C."/>
            <person name="Glavina del Rio T."/>
            <person name="Hammon N."/>
            <person name="Israni S."/>
            <person name="Dalin E."/>
            <person name="Tice H."/>
            <person name="Pitluck S."/>
            <person name="Chertkov O."/>
            <person name="Brettin T."/>
            <person name="Bruce D."/>
            <person name="Han C."/>
            <person name="Schmutz J."/>
            <person name="Larimer F."/>
            <person name="Land M."/>
            <person name="Hauser L."/>
            <person name="Kyrpides N."/>
            <person name="Kim E."/>
            <person name="Richardson P."/>
            <person name="Mackenzie C."/>
            <person name="Choudhary M."/>
            <person name="Donohue T.J."/>
            <person name="Kaplan S."/>
        </authorList>
    </citation>
    <scope>NUCLEOTIDE SEQUENCE [LARGE SCALE GENOMIC DNA]</scope>
    <source>
        <strain evidence="1">ATCC 17025</strain>
        <plasmid evidence="1">pRSPA04</plasmid>
    </source>
</reference>
<evidence type="ECO:0008006" key="2">
    <source>
        <dbReference type="Google" id="ProtNLM"/>
    </source>
</evidence>
<dbReference type="KEGG" id="rsq:Rsph17025_4362"/>
<dbReference type="EMBL" id="CP000665">
    <property type="protein sequence ID" value="ABP73207.1"/>
    <property type="molecule type" value="Genomic_DNA"/>
</dbReference>
<accession>A4X0P3</accession>
<proteinExistence type="predicted"/>
<protein>
    <recommendedName>
        <fullName evidence="2">Restriction endonuclease</fullName>
    </recommendedName>
</protein>
<keyword evidence="1" id="KW-0614">Plasmid</keyword>
<gene>
    <name evidence="1" type="ordered locus">Rsph17025_4362</name>
</gene>